<dbReference type="Proteomes" id="UP000789595">
    <property type="component" value="Unassembled WGS sequence"/>
</dbReference>
<keyword evidence="3" id="KW-1185">Reference proteome</keyword>
<organism evidence="2 3">
    <name type="scientific">Pelagomonas calceolata</name>
    <dbReference type="NCBI Taxonomy" id="35677"/>
    <lineage>
        <taxon>Eukaryota</taxon>
        <taxon>Sar</taxon>
        <taxon>Stramenopiles</taxon>
        <taxon>Ochrophyta</taxon>
        <taxon>Pelagophyceae</taxon>
        <taxon>Pelagomonadales</taxon>
        <taxon>Pelagomonadaceae</taxon>
        <taxon>Pelagomonas</taxon>
    </lineage>
</organism>
<proteinExistence type="predicted"/>
<feature type="compositionally biased region" description="Pro residues" evidence="1">
    <location>
        <begin position="271"/>
        <end position="286"/>
    </location>
</feature>
<feature type="region of interest" description="Disordered" evidence="1">
    <location>
        <begin position="1"/>
        <end position="124"/>
    </location>
</feature>
<reference evidence="2" key="1">
    <citation type="submission" date="2021-11" db="EMBL/GenBank/DDBJ databases">
        <authorList>
            <consortium name="Genoscope - CEA"/>
            <person name="William W."/>
        </authorList>
    </citation>
    <scope>NUCLEOTIDE SEQUENCE</scope>
</reference>
<gene>
    <name evidence="2" type="ORF">PECAL_2P10000</name>
</gene>
<dbReference type="AlphaFoldDB" id="A0A8J2SK55"/>
<feature type="region of interest" description="Disordered" evidence="1">
    <location>
        <begin position="334"/>
        <end position="363"/>
    </location>
</feature>
<protein>
    <submittedName>
        <fullName evidence="2">Uncharacterized protein</fullName>
    </submittedName>
</protein>
<evidence type="ECO:0000313" key="2">
    <source>
        <dbReference type="EMBL" id="CAH0367954.1"/>
    </source>
</evidence>
<evidence type="ECO:0000313" key="3">
    <source>
        <dbReference type="Proteomes" id="UP000789595"/>
    </source>
</evidence>
<dbReference type="OrthoDB" id="206902at2759"/>
<feature type="region of interest" description="Disordered" evidence="1">
    <location>
        <begin position="265"/>
        <end position="293"/>
    </location>
</feature>
<dbReference type="PANTHER" id="PTHR35213:SF5">
    <property type="entry name" value="RING-TYPE DOMAIN-CONTAINING PROTEIN"/>
    <property type="match status" value="1"/>
</dbReference>
<sequence>MPPRRKKRAAASGIDASTRGGPGNSSISTPAAPEPTAIQAPSASVHATAPVQPAAVNATAPSPVSAPAPAAPAAPPAAVNAQAPPAAPAERRMTDLAAAAAEAPKPDPPKRKRPKKEGGAARKGKWTVEEYEYTTRIIELFNGGLLELPEGVTLRAHLARKLSCDPMRITKKFSGASCLGNKVFHSAGARPRGDRPRPSPQQLEEAARELQVLEGRFQDACVRSSESKDVRMIDLEARFQNSDRVVSTPAIDAFIMQSCQPTWDPDHVASAPPPLAEPRPLAPAPSAPAASFPVPQITQLPAPAAAGPAPASPQTSNDQIAAGLLLGFGRACSQNSGDSSELVGFVEDVTSRAAGPPPPPPES</sequence>
<accession>A0A8J2SK55</accession>
<name>A0A8J2SK55_9STRA</name>
<comment type="caution">
    <text evidence="2">The sequence shown here is derived from an EMBL/GenBank/DDBJ whole genome shotgun (WGS) entry which is preliminary data.</text>
</comment>
<feature type="compositionally biased region" description="Pro residues" evidence="1">
    <location>
        <begin position="64"/>
        <end position="75"/>
    </location>
</feature>
<feature type="compositionally biased region" description="Low complexity" evidence="1">
    <location>
        <begin position="53"/>
        <end position="63"/>
    </location>
</feature>
<dbReference type="EMBL" id="CAKKNE010000002">
    <property type="protein sequence ID" value="CAH0367954.1"/>
    <property type="molecule type" value="Genomic_DNA"/>
</dbReference>
<dbReference type="PANTHER" id="PTHR35213">
    <property type="entry name" value="RING-TYPE DOMAIN-CONTAINING PROTEIN-RELATED"/>
    <property type="match status" value="1"/>
</dbReference>
<evidence type="ECO:0000256" key="1">
    <source>
        <dbReference type="SAM" id="MobiDB-lite"/>
    </source>
</evidence>